<reference key="2">
    <citation type="submission" date="2011-08" db="EMBL/GenBank/DDBJ databases">
        <title>Genome sequence of Naumovozyma castellii.</title>
        <authorList>
            <person name="Gordon J.L."/>
            <person name="Armisen D."/>
            <person name="Proux-Wera E."/>
            <person name="OhEigeartaigh S.S."/>
            <person name="Byrne K.P."/>
            <person name="Wolfe K.H."/>
        </authorList>
    </citation>
    <scope>NUCLEOTIDE SEQUENCE</scope>
    <source>
        <strain>Type strain:CBS 4309</strain>
    </source>
</reference>
<dbReference type="STRING" id="1064592.G0V7M8"/>
<dbReference type="HOGENOM" id="CLU_037144_0_0_1"/>
<evidence type="ECO:0000256" key="1">
    <source>
        <dbReference type="SAM" id="MobiDB-lite"/>
    </source>
</evidence>
<dbReference type="OrthoDB" id="2290221at2759"/>
<dbReference type="GO" id="GO:0031505">
    <property type="term" value="P:fungal-type cell wall organization"/>
    <property type="evidence" value="ECO:0007669"/>
    <property type="project" value="EnsemblFungi"/>
</dbReference>
<reference evidence="2 3" key="1">
    <citation type="journal article" date="2011" name="Proc. Natl. Acad. Sci. U.S.A.">
        <title>Evolutionary erosion of yeast sex chromosomes by mating-type switching accidents.</title>
        <authorList>
            <person name="Gordon J.L."/>
            <person name="Armisen D."/>
            <person name="Proux-Wera E."/>
            <person name="Oheigeartaigh S.S."/>
            <person name="Byrne K.P."/>
            <person name="Wolfe K.H."/>
        </authorList>
    </citation>
    <scope>NUCLEOTIDE SEQUENCE [LARGE SCALE GENOMIC DNA]</scope>
    <source>
        <strain evidence="3">ATCC 76901 / BCRC 22586 / CBS 4309 / NBRC 1992 / NRRL Y-12630</strain>
    </source>
</reference>
<dbReference type="KEGG" id="ncs:NCAS_0A09180"/>
<feature type="region of interest" description="Disordered" evidence="1">
    <location>
        <begin position="60"/>
        <end position="122"/>
    </location>
</feature>
<dbReference type="GO" id="GO:0030950">
    <property type="term" value="P:establishment or maintenance of actin cytoskeleton polarity"/>
    <property type="evidence" value="ECO:0007669"/>
    <property type="project" value="EnsemblFungi"/>
</dbReference>
<dbReference type="GO" id="GO:0001558">
    <property type="term" value="P:regulation of cell growth"/>
    <property type="evidence" value="ECO:0007669"/>
    <property type="project" value="EnsemblFungi"/>
</dbReference>
<sequence>MVGHKLSSTISRDAHSQPEYMDQTASSGITQILSQHSGKSNQSKLKRDGSKLSHIGFQPVSHQLSSRSSNPNMNVSTSYLGTSRRNSVISSSSSSLSSKTTITSNRRKNSTSSRSLTSTLSLSLPLSRKKSAHTLSIFGNHQHSQRSANISTSNTSILSVPSISTSTSKSSASRRHKFTQAVRRIFPSSKVSSHQHKVDIEPVIPTSLSNFLHSSFERHKMSSPSQFFYNPSLVSDSNHSIYSFNPSISHDPALSQEHNPAYILQDLLRHLPSLEANYKSFSAQELENLSENVWYIYCSNMVELFKDHRIWDLPMKVEDISRIFDFYRRLTNFDNVWLNVKEFLDSSLFVFENEIVFNYTNEDIMNSTLKRLCVIWEKFYQQIYYDVLTILLSMEKDENEGKLNQKVINEKERPSMEILLLQCFRDTIVLPYFQNFIHSDTGVRKTFQLYILNQEEERKITNQDKRVLLQCFGILSTINSMDMNQNVIEELLKGIRIYL</sequence>
<dbReference type="Pfam" id="PF08539">
    <property type="entry name" value="HbrB"/>
    <property type="match status" value="1"/>
</dbReference>
<dbReference type="Proteomes" id="UP000001640">
    <property type="component" value="Chromosome 1"/>
</dbReference>
<dbReference type="GO" id="GO:0005886">
    <property type="term" value="C:plasma membrane"/>
    <property type="evidence" value="ECO:0007669"/>
    <property type="project" value="EnsemblFungi"/>
</dbReference>
<evidence type="ECO:0000313" key="2">
    <source>
        <dbReference type="EMBL" id="CCC67476.1"/>
    </source>
</evidence>
<protein>
    <submittedName>
        <fullName evidence="2">Uncharacterized protein</fullName>
    </submittedName>
</protein>
<dbReference type="InterPro" id="IPR013745">
    <property type="entry name" value="Bit61/PRR5"/>
</dbReference>
<name>G0V7M8_NAUCA</name>
<feature type="compositionally biased region" description="Polar residues" evidence="1">
    <location>
        <begin position="1"/>
        <end position="11"/>
    </location>
</feature>
<feature type="compositionally biased region" description="Low complexity" evidence="1">
    <location>
        <begin position="82"/>
        <end position="122"/>
    </location>
</feature>
<organism evidence="2 3">
    <name type="scientific">Naumovozyma castellii</name>
    <name type="common">Yeast</name>
    <name type="synonym">Saccharomyces castellii</name>
    <dbReference type="NCBI Taxonomy" id="27288"/>
    <lineage>
        <taxon>Eukaryota</taxon>
        <taxon>Fungi</taxon>
        <taxon>Dikarya</taxon>
        <taxon>Ascomycota</taxon>
        <taxon>Saccharomycotina</taxon>
        <taxon>Saccharomycetes</taxon>
        <taxon>Saccharomycetales</taxon>
        <taxon>Saccharomycetaceae</taxon>
        <taxon>Naumovozyma</taxon>
    </lineage>
</organism>
<dbReference type="EMBL" id="HE576752">
    <property type="protein sequence ID" value="CCC67476.1"/>
    <property type="molecule type" value="Genomic_DNA"/>
</dbReference>
<dbReference type="GeneID" id="96900955"/>
<evidence type="ECO:0000313" key="3">
    <source>
        <dbReference type="Proteomes" id="UP000001640"/>
    </source>
</evidence>
<dbReference type="GO" id="GO:0031932">
    <property type="term" value="C:TORC2 complex"/>
    <property type="evidence" value="ECO:0007669"/>
    <property type="project" value="EnsemblFungi"/>
</dbReference>
<accession>G0V7M8</accession>
<feature type="compositionally biased region" description="Polar residues" evidence="1">
    <location>
        <begin position="60"/>
        <end position="81"/>
    </location>
</feature>
<gene>
    <name evidence="2" type="primary">NCAS0A09180</name>
    <name evidence="2" type="ordered locus">NCAS_0A09180</name>
</gene>
<keyword evidence="3" id="KW-1185">Reference proteome</keyword>
<dbReference type="InParanoid" id="G0V7M8"/>
<proteinExistence type="predicted"/>
<dbReference type="AlphaFoldDB" id="G0V7M8"/>
<dbReference type="RefSeq" id="XP_003673857.1">
    <property type="nucleotide sequence ID" value="XM_003673809.1"/>
</dbReference>
<feature type="region of interest" description="Disordered" evidence="1">
    <location>
        <begin position="1"/>
        <end position="26"/>
    </location>
</feature>
<dbReference type="eggNOG" id="ENOG502RZ40">
    <property type="taxonomic scope" value="Eukaryota"/>
</dbReference>